<dbReference type="Proteomes" id="UP000246991">
    <property type="component" value="Unassembled WGS sequence"/>
</dbReference>
<reference evidence="1 2" key="1">
    <citation type="submission" date="2018-03" db="EMBL/GenBank/DDBJ databases">
        <title>Genomes of Pezizomycetes fungi and the evolution of truffles.</title>
        <authorList>
            <person name="Murat C."/>
            <person name="Payen T."/>
            <person name="Noel B."/>
            <person name="Kuo A."/>
            <person name="Martin F.M."/>
        </authorList>
    </citation>
    <scope>NUCLEOTIDE SEQUENCE [LARGE SCALE GENOMIC DNA]</scope>
    <source>
        <strain evidence="1">091103-1</strain>
    </source>
</reference>
<comment type="caution">
    <text evidence="1">The sequence shown here is derived from an EMBL/GenBank/DDBJ whole genome shotgun (WGS) entry which is preliminary data.</text>
</comment>
<keyword evidence="2" id="KW-1185">Reference proteome</keyword>
<dbReference type="EMBL" id="PYWC01000021">
    <property type="protein sequence ID" value="PWW77594.1"/>
    <property type="molecule type" value="Genomic_DNA"/>
</dbReference>
<organism evidence="1 2">
    <name type="scientific">Tuber magnatum</name>
    <name type="common">white Piedmont truffle</name>
    <dbReference type="NCBI Taxonomy" id="42249"/>
    <lineage>
        <taxon>Eukaryota</taxon>
        <taxon>Fungi</taxon>
        <taxon>Dikarya</taxon>
        <taxon>Ascomycota</taxon>
        <taxon>Pezizomycotina</taxon>
        <taxon>Pezizomycetes</taxon>
        <taxon>Pezizales</taxon>
        <taxon>Tuberaceae</taxon>
        <taxon>Tuber</taxon>
    </lineage>
</organism>
<name>A0A317STA9_9PEZI</name>
<proteinExistence type="predicted"/>
<sequence length="77" mass="9102">IEEVRKKELEGMKMVAVVDNVDFMRGGGNRIEVEERMTKMERGLRRGLEKWEVDVQTMKLEAMWMGKDRNEWEGGIE</sequence>
<accession>A0A317STA9</accession>
<evidence type="ECO:0000313" key="2">
    <source>
        <dbReference type="Proteomes" id="UP000246991"/>
    </source>
</evidence>
<dbReference type="AlphaFoldDB" id="A0A317STA9"/>
<dbReference type="OrthoDB" id="4159828at2759"/>
<evidence type="ECO:0000313" key="1">
    <source>
        <dbReference type="EMBL" id="PWW77594.1"/>
    </source>
</evidence>
<gene>
    <name evidence="1" type="ORF">C7212DRAFT_314734</name>
</gene>
<protein>
    <submittedName>
        <fullName evidence="1">Uncharacterized protein</fullName>
    </submittedName>
</protein>
<feature type="non-terminal residue" evidence="1">
    <location>
        <position position="1"/>
    </location>
</feature>